<proteinExistence type="predicted"/>
<evidence type="ECO:0000313" key="1">
    <source>
        <dbReference type="EMBL" id="QEZ46782.1"/>
    </source>
</evidence>
<protein>
    <submittedName>
        <fullName evidence="1">Uncharacterized protein</fullName>
    </submittedName>
</protein>
<gene>
    <name evidence="1" type="ORF">D2917_21525</name>
</gene>
<dbReference type="Proteomes" id="UP000325743">
    <property type="component" value="Chromosome 2"/>
</dbReference>
<reference evidence="1 2" key="1">
    <citation type="submission" date="2018-09" db="EMBL/GenBank/DDBJ databases">
        <title>Complete genome sequence of Cupriavidus oxalaticus T2, a bacterium capable of phenol tolerance and degradation.</title>
        <authorList>
            <person name="Yan J."/>
        </authorList>
    </citation>
    <scope>NUCLEOTIDE SEQUENCE [LARGE SCALE GENOMIC DNA]</scope>
    <source>
        <strain evidence="1 2">T2</strain>
    </source>
</reference>
<dbReference type="RefSeq" id="WP_151071919.1">
    <property type="nucleotide sequence ID" value="NZ_CP032519.1"/>
</dbReference>
<accession>A0A5P3VMZ4</accession>
<dbReference type="EMBL" id="CP032519">
    <property type="protein sequence ID" value="QEZ46782.1"/>
    <property type="molecule type" value="Genomic_DNA"/>
</dbReference>
<organism evidence="1 2">
    <name type="scientific">Cupriavidus oxalaticus</name>
    <dbReference type="NCBI Taxonomy" id="96344"/>
    <lineage>
        <taxon>Bacteria</taxon>
        <taxon>Pseudomonadati</taxon>
        <taxon>Pseudomonadota</taxon>
        <taxon>Betaproteobacteria</taxon>
        <taxon>Burkholderiales</taxon>
        <taxon>Burkholderiaceae</taxon>
        <taxon>Cupriavidus</taxon>
    </lineage>
</organism>
<name>A0A5P3VMZ4_9BURK</name>
<sequence length="119" mass="13789">MQPKPFFMQNQFKEAAMLERSRQTVLNSADWLTVAQIAERTGSNQASLHELFGQWVRERRIFTICRDDVDYFPGYGLDAGAGWQPFKGLRTVLEVFGDARDGWGLAYWFLSANSFLEWE</sequence>
<dbReference type="AlphaFoldDB" id="A0A5P3VMZ4"/>
<evidence type="ECO:0000313" key="2">
    <source>
        <dbReference type="Proteomes" id="UP000325743"/>
    </source>
</evidence>